<protein>
    <recommendedName>
        <fullName evidence="5">Glycosyl hydrolase</fullName>
    </recommendedName>
</protein>
<accession>A0ABS1TEY7</accession>
<keyword evidence="2" id="KW-1133">Transmembrane helix</keyword>
<feature type="transmembrane region" description="Helical" evidence="2">
    <location>
        <begin position="20"/>
        <end position="40"/>
    </location>
</feature>
<feature type="transmembrane region" description="Helical" evidence="2">
    <location>
        <begin position="52"/>
        <end position="71"/>
    </location>
</feature>
<feature type="region of interest" description="Disordered" evidence="1">
    <location>
        <begin position="323"/>
        <end position="342"/>
    </location>
</feature>
<keyword evidence="4" id="KW-1185">Reference proteome</keyword>
<gene>
    <name evidence="3" type="ORF">JK636_16405</name>
</gene>
<evidence type="ECO:0000256" key="2">
    <source>
        <dbReference type="SAM" id="Phobius"/>
    </source>
</evidence>
<keyword evidence="2" id="KW-0812">Transmembrane</keyword>
<proteinExistence type="predicted"/>
<evidence type="ECO:0000256" key="1">
    <source>
        <dbReference type="SAM" id="MobiDB-lite"/>
    </source>
</evidence>
<dbReference type="InterPro" id="IPR015943">
    <property type="entry name" value="WD40/YVTN_repeat-like_dom_sf"/>
</dbReference>
<comment type="caution">
    <text evidence="3">The sequence shown here is derived from an EMBL/GenBank/DDBJ whole genome shotgun (WGS) entry which is preliminary data.</text>
</comment>
<dbReference type="Gene3D" id="2.130.10.10">
    <property type="entry name" value="YVTN repeat-like/Quinoprotein amine dehydrogenase"/>
    <property type="match status" value="1"/>
</dbReference>
<keyword evidence="2" id="KW-0472">Membrane</keyword>
<evidence type="ECO:0000313" key="4">
    <source>
        <dbReference type="Proteomes" id="UP000632377"/>
    </source>
</evidence>
<dbReference type="SUPFAM" id="SSF110296">
    <property type="entry name" value="Oligoxyloglucan reducing end-specific cellobiohydrolase"/>
    <property type="match status" value="1"/>
</dbReference>
<evidence type="ECO:0008006" key="5">
    <source>
        <dbReference type="Google" id="ProtNLM"/>
    </source>
</evidence>
<sequence length="504" mass="56352">MNCRGENEKYMESAKIKLGLSILAWSIFIFVYWILFYELYTLCQFGRIHNNITVLLICMVILLAWSIFFIIRKVRKQSIISKENVEGYSFYSQYKIIRNFIAILSIVFITGFYGAKIYHSAINYNGKLSWFLADLKNKKSIKLEHSNIYESGIEGILLDINKKIHMPEKLYVANSFSLDFDSNGKITAFDALLYGKNDKGKTESYLISYSSKNLNNIIVHLNGYVNASFNDDKLLEPLINTVKVIPLKKTVSSWSDDKYGILYSGKRSFGYNTNGIFYIDSKGNVSPTADARSEIIGYFVSVYVPGKENLYAPIRYSLTDNLNNTKTAEPSKDNKKSSGQSNNTAEQFFLSKQVGYRLEVTDAAAGSRAYSLTGTTDGGTTWKTINKDPFSGSLGVAAGITFLNDKLGFLCLSSSGGTKGQLYRTEDRGVSYRKVNIPGVKVTLSNGETYNPFDLPGMPYEKDGTLNVLVGQGADGDYNEGCKALYQSKDNGLTWEFIEESAKG</sequence>
<dbReference type="EMBL" id="JAESWC010000014">
    <property type="protein sequence ID" value="MBL4937312.1"/>
    <property type="molecule type" value="Genomic_DNA"/>
</dbReference>
<feature type="transmembrane region" description="Helical" evidence="2">
    <location>
        <begin position="96"/>
        <end position="115"/>
    </location>
</feature>
<name>A0ABS1TEY7_9CLOT</name>
<organism evidence="3 4">
    <name type="scientific">Clostridium rhizosphaerae</name>
    <dbReference type="NCBI Taxonomy" id="2803861"/>
    <lineage>
        <taxon>Bacteria</taxon>
        <taxon>Bacillati</taxon>
        <taxon>Bacillota</taxon>
        <taxon>Clostridia</taxon>
        <taxon>Eubacteriales</taxon>
        <taxon>Clostridiaceae</taxon>
        <taxon>Clostridium</taxon>
    </lineage>
</organism>
<evidence type="ECO:0000313" key="3">
    <source>
        <dbReference type="EMBL" id="MBL4937312.1"/>
    </source>
</evidence>
<dbReference type="Proteomes" id="UP000632377">
    <property type="component" value="Unassembled WGS sequence"/>
</dbReference>
<reference evidence="3 4" key="1">
    <citation type="submission" date="2021-01" db="EMBL/GenBank/DDBJ databases">
        <title>Genome public.</title>
        <authorList>
            <person name="Liu C."/>
            <person name="Sun Q."/>
        </authorList>
    </citation>
    <scope>NUCLEOTIDE SEQUENCE [LARGE SCALE GENOMIC DNA]</scope>
    <source>
        <strain evidence="3 4">YIM B02515</strain>
    </source>
</reference>